<dbReference type="InterPro" id="IPR018376">
    <property type="entry name" value="Enoyl-CoA_hyd/isom_CS"/>
</dbReference>
<dbReference type="AlphaFoldDB" id="A0A1G5FQY1"/>
<evidence type="ECO:0000256" key="4">
    <source>
        <dbReference type="ARBA" id="ARBA00023239"/>
    </source>
</evidence>
<organism evidence="8 9">
    <name type="scientific">Butyrivibrio hungatei</name>
    <dbReference type="NCBI Taxonomy" id="185008"/>
    <lineage>
        <taxon>Bacteria</taxon>
        <taxon>Bacillati</taxon>
        <taxon>Bacillota</taxon>
        <taxon>Clostridia</taxon>
        <taxon>Lachnospirales</taxon>
        <taxon>Lachnospiraceae</taxon>
        <taxon>Butyrivibrio</taxon>
    </lineage>
</organism>
<dbReference type="FunFam" id="1.10.12.10:FF:000001">
    <property type="entry name" value="Probable enoyl-CoA hydratase, mitochondrial"/>
    <property type="match status" value="1"/>
</dbReference>
<evidence type="ECO:0000313" key="9">
    <source>
        <dbReference type="Proteomes" id="UP000183047"/>
    </source>
</evidence>
<dbReference type="InterPro" id="IPR029045">
    <property type="entry name" value="ClpP/crotonase-like_dom_sf"/>
</dbReference>
<comment type="pathway">
    <text evidence="1">Lipid metabolism; butanoate metabolism.</text>
</comment>
<comment type="similarity">
    <text evidence="2 7">Belongs to the enoyl-CoA hydratase/isomerase family.</text>
</comment>
<comment type="catalytic activity">
    <reaction evidence="5">
        <text>a short-chain (3S)-3-hydroxyacyl-CoA = a short-chain (2E)-enoyl-CoA + H2O</text>
        <dbReference type="Rhea" id="RHEA:52664"/>
        <dbReference type="ChEBI" id="CHEBI:15377"/>
        <dbReference type="ChEBI" id="CHEBI:87488"/>
        <dbReference type="ChEBI" id="CHEBI:136760"/>
        <dbReference type="EC" id="4.2.1.150"/>
    </reaction>
</comment>
<evidence type="ECO:0000256" key="1">
    <source>
        <dbReference type="ARBA" id="ARBA00005086"/>
    </source>
</evidence>
<dbReference type="EMBL" id="FMUR01000016">
    <property type="protein sequence ID" value="SCY41554.1"/>
    <property type="molecule type" value="Genomic_DNA"/>
</dbReference>
<reference evidence="9" key="1">
    <citation type="submission" date="2016-10" db="EMBL/GenBank/DDBJ databases">
        <authorList>
            <person name="Varghese N."/>
            <person name="Submissions S."/>
        </authorList>
    </citation>
    <scope>NUCLEOTIDE SEQUENCE [LARGE SCALE GENOMIC DNA]</scope>
    <source>
        <strain evidence="9">XBD2006</strain>
    </source>
</reference>
<dbReference type="FunFam" id="3.90.226.10:FF:000009">
    <property type="entry name" value="Carnitinyl-CoA dehydratase"/>
    <property type="match status" value="1"/>
</dbReference>
<dbReference type="CDD" id="cd06558">
    <property type="entry name" value="crotonase-like"/>
    <property type="match status" value="1"/>
</dbReference>
<evidence type="ECO:0000313" key="8">
    <source>
        <dbReference type="EMBL" id="SCY41554.1"/>
    </source>
</evidence>
<evidence type="ECO:0000256" key="7">
    <source>
        <dbReference type="RuleBase" id="RU003707"/>
    </source>
</evidence>
<evidence type="ECO:0000256" key="5">
    <source>
        <dbReference type="ARBA" id="ARBA00050624"/>
    </source>
</evidence>
<keyword evidence="4" id="KW-0456">Lyase</keyword>
<dbReference type="OrthoDB" id="9775794at2"/>
<proteinExistence type="inferred from homology"/>
<comment type="subunit">
    <text evidence="3">Homotetramer.</text>
</comment>
<dbReference type="SUPFAM" id="SSF52096">
    <property type="entry name" value="ClpP/crotonase"/>
    <property type="match status" value="1"/>
</dbReference>
<sequence length="264" mass="28167">MSFVNCEVKDKIAVITINRPEALNALNSQVLDDLNAAFDSIDVNVVRAVVLTGAGEKSFVAGADIGEMSTLTKAEGEAFGKKGNDVFRKIEEFPLPVIAAVNGFALGGGCEISMSCDIRICSENAMFGQPEVGLGITPGFGGTQRLARLIGAGMAKQLIYTARNIKADEAYRIGLVNAVYPQEELLAAAEKMASQIAANAPIAVRACKKAINDGLQTDIDAALVIEEKLFGSCFETEDQKEGMANFLRKKDDPKKVKVVDFKNA</sequence>
<dbReference type="Proteomes" id="UP000183047">
    <property type="component" value="Unassembled WGS sequence"/>
</dbReference>
<gene>
    <name evidence="8" type="ORF">SAMN02910451_02502</name>
</gene>
<dbReference type="PANTHER" id="PTHR11941">
    <property type="entry name" value="ENOYL-COA HYDRATASE-RELATED"/>
    <property type="match status" value="1"/>
</dbReference>
<dbReference type="PANTHER" id="PTHR11941:SF54">
    <property type="entry name" value="ENOYL-COA HYDRATASE, MITOCHONDRIAL"/>
    <property type="match status" value="1"/>
</dbReference>
<dbReference type="GO" id="GO:0018812">
    <property type="term" value="F:3-hydroxyacyl-CoA dehydratase activity"/>
    <property type="evidence" value="ECO:0007669"/>
    <property type="project" value="UniProtKB-EC"/>
</dbReference>
<dbReference type="PROSITE" id="PS00166">
    <property type="entry name" value="ENOYL_COA_HYDRATASE"/>
    <property type="match status" value="1"/>
</dbReference>
<keyword evidence="9" id="KW-1185">Reference proteome</keyword>
<dbReference type="EC" id="4.2.1.150" evidence="6"/>
<dbReference type="RefSeq" id="WP_026656769.1">
    <property type="nucleotide sequence ID" value="NZ_FMUR01000016.1"/>
</dbReference>
<dbReference type="GO" id="GO:0006635">
    <property type="term" value="P:fatty acid beta-oxidation"/>
    <property type="evidence" value="ECO:0007669"/>
    <property type="project" value="TreeGrafter"/>
</dbReference>
<dbReference type="Gene3D" id="3.90.226.10">
    <property type="entry name" value="2-enoyl-CoA Hydratase, Chain A, domain 1"/>
    <property type="match status" value="1"/>
</dbReference>
<name>A0A1G5FQY1_9FIRM</name>
<dbReference type="InterPro" id="IPR014748">
    <property type="entry name" value="Enoyl-CoA_hydra_C"/>
</dbReference>
<protein>
    <recommendedName>
        <fullName evidence="6">short-chain-enoyl-CoA hydratase</fullName>
        <ecNumber evidence="6">4.2.1.150</ecNumber>
    </recommendedName>
</protein>
<dbReference type="STRING" id="185008.bhn_I2225"/>
<evidence type="ECO:0000256" key="3">
    <source>
        <dbReference type="ARBA" id="ARBA00011881"/>
    </source>
</evidence>
<accession>A0A1G5FQY1</accession>
<dbReference type="InterPro" id="IPR001753">
    <property type="entry name" value="Enoyl-CoA_hydra/iso"/>
</dbReference>
<evidence type="ECO:0000256" key="2">
    <source>
        <dbReference type="ARBA" id="ARBA00005254"/>
    </source>
</evidence>
<dbReference type="Pfam" id="PF00378">
    <property type="entry name" value="ECH_1"/>
    <property type="match status" value="1"/>
</dbReference>
<evidence type="ECO:0000256" key="6">
    <source>
        <dbReference type="ARBA" id="ARBA00067035"/>
    </source>
</evidence>
<dbReference type="Gene3D" id="1.10.12.10">
    <property type="entry name" value="Lyase 2-enoyl-coa Hydratase, Chain A, domain 2"/>
    <property type="match status" value="1"/>
</dbReference>